<feature type="transmembrane region" description="Helical" evidence="14">
    <location>
        <begin position="154"/>
        <end position="172"/>
    </location>
</feature>
<dbReference type="Proteomes" id="UP000593594">
    <property type="component" value="Chromosome"/>
</dbReference>
<evidence type="ECO:0000256" key="8">
    <source>
        <dbReference type="ARBA" id="ARBA00022840"/>
    </source>
</evidence>
<evidence type="ECO:0000256" key="4">
    <source>
        <dbReference type="ARBA" id="ARBA00022553"/>
    </source>
</evidence>
<evidence type="ECO:0000256" key="6">
    <source>
        <dbReference type="ARBA" id="ARBA00022723"/>
    </source>
</evidence>
<dbReference type="InterPro" id="IPR051014">
    <property type="entry name" value="Cation_Transport_ATPase_IB"/>
</dbReference>
<dbReference type="EMBL" id="CP058214">
    <property type="protein sequence ID" value="QPC42824.1"/>
    <property type="molecule type" value="Genomic_DNA"/>
</dbReference>
<dbReference type="EC" id="7.2.2.12" evidence="12"/>
<dbReference type="Gene3D" id="2.70.150.10">
    <property type="entry name" value="Calcium-transporting ATPase, cytoplasmic transduction domain A"/>
    <property type="match status" value="1"/>
</dbReference>
<dbReference type="InterPro" id="IPR036412">
    <property type="entry name" value="HAD-like_sf"/>
</dbReference>
<evidence type="ECO:0000256" key="1">
    <source>
        <dbReference type="ARBA" id="ARBA00004651"/>
    </source>
</evidence>
<dbReference type="PRINTS" id="PR00119">
    <property type="entry name" value="CATATPASE"/>
</dbReference>
<evidence type="ECO:0000256" key="3">
    <source>
        <dbReference type="ARBA" id="ARBA00022475"/>
    </source>
</evidence>
<dbReference type="GO" id="GO:0016887">
    <property type="term" value="F:ATP hydrolysis activity"/>
    <property type="evidence" value="ECO:0007669"/>
    <property type="project" value="InterPro"/>
</dbReference>
<evidence type="ECO:0000256" key="2">
    <source>
        <dbReference type="ARBA" id="ARBA00006024"/>
    </source>
</evidence>
<dbReference type="PANTHER" id="PTHR48085">
    <property type="entry name" value="CADMIUM/ZINC-TRANSPORTING ATPASE HMA2-RELATED"/>
    <property type="match status" value="1"/>
</dbReference>
<dbReference type="GO" id="GO:0016463">
    <property type="term" value="F:P-type zinc transporter activity"/>
    <property type="evidence" value="ECO:0007669"/>
    <property type="project" value="UniProtKB-EC"/>
</dbReference>
<feature type="transmembrane region" description="Helical" evidence="14">
    <location>
        <begin position="179"/>
        <end position="197"/>
    </location>
</feature>
<dbReference type="InterPro" id="IPR006121">
    <property type="entry name" value="HMA_dom"/>
</dbReference>
<feature type="transmembrane region" description="Helical" evidence="14">
    <location>
        <begin position="203"/>
        <end position="222"/>
    </location>
</feature>
<dbReference type="Pfam" id="PF00403">
    <property type="entry name" value="HMA"/>
    <property type="match status" value="1"/>
</dbReference>
<dbReference type="InterPro" id="IPR008250">
    <property type="entry name" value="ATPase_P-typ_transduc_dom_A_sf"/>
</dbReference>
<dbReference type="PROSITE" id="PS01229">
    <property type="entry name" value="COF_2"/>
    <property type="match status" value="1"/>
</dbReference>
<dbReference type="NCBIfam" id="TIGR01525">
    <property type="entry name" value="ATPase-IB_hvy"/>
    <property type="match status" value="1"/>
</dbReference>
<dbReference type="SUPFAM" id="SSF55008">
    <property type="entry name" value="HMA, heavy metal-associated domain"/>
    <property type="match status" value="1"/>
</dbReference>
<dbReference type="Gene3D" id="3.30.70.100">
    <property type="match status" value="1"/>
</dbReference>
<gene>
    <name evidence="16" type="primary">cadA</name>
    <name evidence="16" type="ORF">HW532_09025</name>
</gene>
<reference evidence="16 17" key="1">
    <citation type="submission" date="2020-06" db="EMBL/GenBank/DDBJ databases">
        <title>Genome sequence of 2 isolates from Red Sea Mangroves.</title>
        <authorList>
            <person name="Sefrji F."/>
            <person name="Michoud G."/>
            <person name="Merlino G."/>
            <person name="Daffonchio D."/>
        </authorList>
    </citation>
    <scope>NUCLEOTIDE SEQUENCE [LARGE SCALE GENOMIC DNA]</scope>
    <source>
        <strain evidence="16 17">R1DC25</strain>
    </source>
</reference>
<evidence type="ECO:0000256" key="10">
    <source>
        <dbReference type="ARBA" id="ARBA00022989"/>
    </source>
</evidence>
<feature type="transmembrane region" description="Helical" evidence="14">
    <location>
        <begin position="690"/>
        <end position="713"/>
    </location>
</feature>
<feature type="transmembrane region" description="Helical" evidence="14">
    <location>
        <begin position="130"/>
        <end position="148"/>
    </location>
</feature>
<dbReference type="InterPro" id="IPR023299">
    <property type="entry name" value="ATPase_P-typ_cyto_dom_N"/>
</dbReference>
<dbReference type="SUPFAM" id="SSF56784">
    <property type="entry name" value="HAD-like"/>
    <property type="match status" value="1"/>
</dbReference>
<dbReference type="InterPro" id="IPR023214">
    <property type="entry name" value="HAD_sf"/>
</dbReference>
<feature type="transmembrane region" description="Helical" evidence="14">
    <location>
        <begin position="719"/>
        <end position="736"/>
    </location>
</feature>
<evidence type="ECO:0000313" key="16">
    <source>
        <dbReference type="EMBL" id="QPC42824.1"/>
    </source>
</evidence>
<dbReference type="NCBIfam" id="TIGR01494">
    <property type="entry name" value="ATPase_P-type"/>
    <property type="match status" value="1"/>
</dbReference>
<evidence type="ECO:0000256" key="11">
    <source>
        <dbReference type="ARBA" id="ARBA00023136"/>
    </source>
</evidence>
<dbReference type="PROSITE" id="PS00154">
    <property type="entry name" value="ATPASE_E1_E2"/>
    <property type="match status" value="1"/>
</dbReference>
<dbReference type="InterPro" id="IPR044492">
    <property type="entry name" value="P_typ_ATPase_HD_dom"/>
</dbReference>
<dbReference type="SFLD" id="SFLDF00027">
    <property type="entry name" value="p-type_atpase"/>
    <property type="match status" value="1"/>
</dbReference>
<comment type="similarity">
    <text evidence="2 14">Belongs to the cation transport ATPase (P-type) (TC 3.A.3) family. Type IB subfamily.</text>
</comment>
<dbReference type="InterPro" id="IPR059000">
    <property type="entry name" value="ATPase_P-type_domA"/>
</dbReference>
<dbReference type="InterPro" id="IPR036163">
    <property type="entry name" value="HMA_dom_sf"/>
</dbReference>
<dbReference type="SFLD" id="SFLDS00003">
    <property type="entry name" value="Haloacid_Dehalogenase"/>
    <property type="match status" value="1"/>
</dbReference>
<dbReference type="AlphaFoldDB" id="A0A7S8HBW7"/>
<keyword evidence="9" id="KW-1278">Translocase</keyword>
<dbReference type="InterPro" id="IPR027256">
    <property type="entry name" value="P-typ_ATPase_IB"/>
</dbReference>
<evidence type="ECO:0000313" key="17">
    <source>
        <dbReference type="Proteomes" id="UP000593594"/>
    </source>
</evidence>
<keyword evidence="17" id="KW-1185">Reference proteome</keyword>
<dbReference type="FunFam" id="2.70.150.10:FF:000002">
    <property type="entry name" value="Copper-transporting ATPase 1, putative"/>
    <property type="match status" value="1"/>
</dbReference>
<dbReference type="GO" id="GO:0005886">
    <property type="term" value="C:plasma membrane"/>
    <property type="evidence" value="ECO:0007669"/>
    <property type="project" value="UniProtKB-SubCell"/>
</dbReference>
<dbReference type="GO" id="GO:0046872">
    <property type="term" value="F:metal ion binding"/>
    <property type="evidence" value="ECO:0007669"/>
    <property type="project" value="UniProtKB-KW"/>
</dbReference>
<dbReference type="InterPro" id="IPR017969">
    <property type="entry name" value="Heavy-metal-associated_CS"/>
</dbReference>
<evidence type="ECO:0000256" key="9">
    <source>
        <dbReference type="ARBA" id="ARBA00022967"/>
    </source>
</evidence>
<feature type="domain" description="HMA" evidence="15">
    <location>
        <begin position="35"/>
        <end position="101"/>
    </location>
</feature>
<keyword evidence="7 14" id="KW-0547">Nucleotide-binding</keyword>
<dbReference type="InterPro" id="IPR001757">
    <property type="entry name" value="P_typ_ATPase"/>
</dbReference>
<dbReference type="SUPFAM" id="SSF81665">
    <property type="entry name" value="Calcium ATPase, transmembrane domain M"/>
    <property type="match status" value="1"/>
</dbReference>
<name>A0A7S8HBW7_9HYPH</name>
<dbReference type="CDD" id="cd00371">
    <property type="entry name" value="HMA"/>
    <property type="match status" value="1"/>
</dbReference>
<dbReference type="InterPro" id="IPR018303">
    <property type="entry name" value="ATPase_P-typ_P_site"/>
</dbReference>
<dbReference type="GO" id="GO:0015086">
    <property type="term" value="F:cadmium ion transmembrane transporter activity"/>
    <property type="evidence" value="ECO:0007669"/>
    <property type="project" value="TreeGrafter"/>
</dbReference>
<keyword evidence="8 14" id="KW-0067">ATP-binding</keyword>
<dbReference type="Pfam" id="PF00702">
    <property type="entry name" value="Hydrolase"/>
    <property type="match status" value="1"/>
</dbReference>
<keyword evidence="6 14" id="KW-0479">Metal-binding</keyword>
<dbReference type="PRINTS" id="PR00941">
    <property type="entry name" value="CDATPASE"/>
</dbReference>
<dbReference type="GO" id="GO:0005524">
    <property type="term" value="F:ATP binding"/>
    <property type="evidence" value="ECO:0007669"/>
    <property type="project" value="UniProtKB-UniRule"/>
</dbReference>
<accession>A0A7S8HBW7</accession>
<evidence type="ECO:0000256" key="7">
    <source>
        <dbReference type="ARBA" id="ARBA00022741"/>
    </source>
</evidence>
<dbReference type="NCBIfam" id="TIGR01512">
    <property type="entry name" value="ATPase-IB2_Cd"/>
    <property type="match status" value="1"/>
</dbReference>
<keyword evidence="5 14" id="KW-0812">Transmembrane</keyword>
<sequence length="757" mass="77677">MDKAVEAPEPAQDGDCCGCGHDRAPDAGEARAPAGHTRWTVEGMDCASCAATIERALAGLPGVSDIRVSVANGTMALALDETLTDDATVGKTVSALGYRATRLGETERAVETGEGGEAGRRWWRMPKARHALFGGMLVAAAFAADTLLPELGRWAFLVAILVVAWPVARRAVTAARLGSPFTIEMLMTVAVIGAVVIGETAEAAVVVFLFAVGEVLEGLAAAKARSGLKALGALIPRTALVEEDGGLREVAAADLRIGQTVAVRAGERVPADGTVLDGLSNVDEAAITGESVPVTKEPGARAFAGSVNHEASLRVRVDRAPEDTTIARIVTLVEEAQEAKAPTERFIDSFSRYYMPAVVAAALLVAVLPPLLGYGGWQDWAYRGLALLLIGCPCALVISVPAAIASGLSSAARHGMLVKGGAVMEMLAKAETVAFDKTGTLTRGEPAVTDIVARDGDGARVLALAAALEAESSHPLAKAICERADAEEAPRPVAEAVRTVAGKGVAGRVGGRDVFVGAPRFALEAGEMDEALRETARTLEADGKTVAIVMEAGVAQGVIGLRDEPRADAADGIAALGRAGIDAVMLTGDNARTAQAIAGELGLKARAEMLPEAKVEAVRELAAGRTVVMVGDGVNDAPALASASVGIAMGSGTDVAMEAADAGLMRSAVLDVARLIGLACTTMRTIRQNVAIALGLKAVFLVTTVIGATGLWVAVLADTGATVLVTLNAMRLLMALKPATARRRQDAMPPEGAPEPA</sequence>
<comment type="subcellular location">
    <subcellularLocation>
        <location evidence="1">Cell membrane</location>
        <topology evidence="1">Multi-pass membrane protein</topology>
    </subcellularLocation>
</comment>
<dbReference type="PANTHER" id="PTHR48085:SF5">
    <property type="entry name" value="CADMIUM_ZINC-TRANSPORTING ATPASE HMA4-RELATED"/>
    <property type="match status" value="1"/>
</dbReference>
<dbReference type="PROSITE" id="PS50846">
    <property type="entry name" value="HMA_2"/>
    <property type="match status" value="1"/>
</dbReference>
<dbReference type="SFLD" id="SFLDG00002">
    <property type="entry name" value="C1.7:_P-type_atpase_like"/>
    <property type="match status" value="1"/>
</dbReference>
<comment type="catalytic activity">
    <reaction evidence="13">
        <text>Zn(2+)(in) + ATP + H2O = Zn(2+)(out) + ADP + phosphate + H(+)</text>
        <dbReference type="Rhea" id="RHEA:20621"/>
        <dbReference type="ChEBI" id="CHEBI:15377"/>
        <dbReference type="ChEBI" id="CHEBI:15378"/>
        <dbReference type="ChEBI" id="CHEBI:29105"/>
        <dbReference type="ChEBI" id="CHEBI:30616"/>
        <dbReference type="ChEBI" id="CHEBI:43474"/>
        <dbReference type="ChEBI" id="CHEBI:456216"/>
        <dbReference type="EC" id="7.2.2.12"/>
    </reaction>
</comment>
<evidence type="ECO:0000256" key="13">
    <source>
        <dbReference type="ARBA" id="ARBA00047308"/>
    </source>
</evidence>
<organism evidence="16 17">
    <name type="scientific">Kaustia mangrovi</name>
    <dbReference type="NCBI Taxonomy" id="2593653"/>
    <lineage>
        <taxon>Bacteria</taxon>
        <taxon>Pseudomonadati</taxon>
        <taxon>Pseudomonadota</taxon>
        <taxon>Alphaproteobacteria</taxon>
        <taxon>Hyphomicrobiales</taxon>
        <taxon>Parvibaculaceae</taxon>
        <taxon>Kaustia</taxon>
    </lineage>
</organism>
<keyword evidence="10 14" id="KW-1133">Transmembrane helix</keyword>
<dbReference type="Gene3D" id="3.40.50.1000">
    <property type="entry name" value="HAD superfamily/HAD-like"/>
    <property type="match status" value="1"/>
</dbReference>
<dbReference type="Pfam" id="PF00122">
    <property type="entry name" value="E1-E2_ATPase"/>
    <property type="match status" value="1"/>
</dbReference>
<dbReference type="InterPro" id="IPR023298">
    <property type="entry name" value="ATPase_P-typ_TM_dom_sf"/>
</dbReference>
<evidence type="ECO:0000259" key="15">
    <source>
        <dbReference type="PROSITE" id="PS50846"/>
    </source>
</evidence>
<protein>
    <recommendedName>
        <fullName evidence="12">P-type Zn(2+) transporter</fullName>
        <ecNumber evidence="12">7.2.2.12</ecNumber>
    </recommendedName>
</protein>
<dbReference type="Gene3D" id="3.40.1110.10">
    <property type="entry name" value="Calcium-transporting ATPase, cytoplasmic domain N"/>
    <property type="match status" value="1"/>
</dbReference>
<keyword evidence="11 14" id="KW-0472">Membrane</keyword>
<evidence type="ECO:0000256" key="5">
    <source>
        <dbReference type="ARBA" id="ARBA00022692"/>
    </source>
</evidence>
<dbReference type="KEGG" id="kmn:HW532_09025"/>
<feature type="transmembrane region" description="Helical" evidence="14">
    <location>
        <begin position="384"/>
        <end position="408"/>
    </location>
</feature>
<dbReference type="SUPFAM" id="SSF81653">
    <property type="entry name" value="Calcium ATPase, transduction domain A"/>
    <property type="match status" value="1"/>
</dbReference>
<evidence type="ECO:0000256" key="12">
    <source>
        <dbReference type="ARBA" id="ARBA00039097"/>
    </source>
</evidence>
<keyword evidence="3 14" id="KW-1003">Cell membrane</keyword>
<evidence type="ECO:0000256" key="14">
    <source>
        <dbReference type="RuleBase" id="RU362081"/>
    </source>
</evidence>
<dbReference type="RefSeq" id="WP_425491936.1">
    <property type="nucleotide sequence ID" value="NZ_CP058214.1"/>
</dbReference>
<keyword evidence="4" id="KW-0597">Phosphoprotein</keyword>
<proteinExistence type="inferred from homology"/>
<dbReference type="PROSITE" id="PS01047">
    <property type="entry name" value="HMA_1"/>
    <property type="match status" value="1"/>
</dbReference>
<feature type="transmembrane region" description="Helical" evidence="14">
    <location>
        <begin position="353"/>
        <end position="372"/>
    </location>
</feature>